<evidence type="ECO:0000313" key="3">
    <source>
        <dbReference type="Proteomes" id="UP001500668"/>
    </source>
</evidence>
<gene>
    <name evidence="2" type="ORF">GCM10010394_24680</name>
</gene>
<protein>
    <submittedName>
        <fullName evidence="2">Uncharacterized protein</fullName>
    </submittedName>
</protein>
<organism evidence="2 3">
    <name type="scientific">Streptomyces crystallinus</name>
    <dbReference type="NCBI Taxonomy" id="68191"/>
    <lineage>
        <taxon>Bacteria</taxon>
        <taxon>Bacillati</taxon>
        <taxon>Actinomycetota</taxon>
        <taxon>Actinomycetes</taxon>
        <taxon>Kitasatosporales</taxon>
        <taxon>Streptomycetaceae</taxon>
        <taxon>Streptomyces</taxon>
    </lineage>
</organism>
<feature type="region of interest" description="Disordered" evidence="1">
    <location>
        <begin position="243"/>
        <end position="262"/>
    </location>
</feature>
<dbReference type="Proteomes" id="UP001500668">
    <property type="component" value="Unassembled WGS sequence"/>
</dbReference>
<dbReference type="EMBL" id="BAAACA010000014">
    <property type="protein sequence ID" value="GAA0594345.1"/>
    <property type="molecule type" value="Genomic_DNA"/>
</dbReference>
<accession>A0ABN1FNA7</accession>
<reference evidence="2 3" key="1">
    <citation type="journal article" date="2019" name="Int. J. Syst. Evol. Microbiol.">
        <title>The Global Catalogue of Microorganisms (GCM) 10K type strain sequencing project: providing services to taxonomists for standard genome sequencing and annotation.</title>
        <authorList>
            <consortium name="The Broad Institute Genomics Platform"/>
            <consortium name="The Broad Institute Genome Sequencing Center for Infectious Disease"/>
            <person name="Wu L."/>
            <person name="Ma J."/>
        </authorList>
    </citation>
    <scope>NUCLEOTIDE SEQUENCE [LARGE SCALE GENOMIC DNA]</scope>
    <source>
        <strain evidence="2 3">JCM 5067</strain>
    </source>
</reference>
<feature type="region of interest" description="Disordered" evidence="1">
    <location>
        <begin position="190"/>
        <end position="218"/>
    </location>
</feature>
<feature type="region of interest" description="Disordered" evidence="1">
    <location>
        <begin position="286"/>
        <end position="329"/>
    </location>
</feature>
<name>A0ABN1FNA7_9ACTN</name>
<evidence type="ECO:0000313" key="2">
    <source>
        <dbReference type="EMBL" id="GAA0594345.1"/>
    </source>
</evidence>
<sequence>MEPLFRMSLIRPAVGQDPDQPSIELAQQSAFQDALATASGSSTPRTELRRVAGEFVASPRFIGAPAKTPLAAQTTAFAAALGRLLASPPPGPANALRLAVVKAVRDAYGAEPAAVVGGQPYQDSVSRLRDSLLAIKYLPTEHGRPIAALTDQLRYLEVIARLVSDPVFPAKADDARRALARSVKLPRATGLEPELSTTAAEARQREQDEQAAARRRERAAQLLATHKQLRDAVGELTGLGGEHLQATSQTGGEGSVPGADFQPPAELVRQISFHSRLGEANLRALGPVPATPLSPGTGEEASGAAETHPVADPAAGDPPAQPPPVPPVEGAALLAGQVFGAKTDLLSGTPPFTPLQLSDLGFRLRASALDTLSPATKTLLSERGIGVNTQPLDRIVGLLEDERVSIGAELETLVGRPTRRSVKRVGDTLVTVSTPLPSPWTDLVVGEELLPEAVPLVDERIPHTRGTVAPSGVADLILVRQQLVGYEGAEVAHIENVLRGESKQREHTRRQETEQITFTETETITAEERELESTDRFEMTREASAVIKEDAQLKAGLTVSGKYGPTVEFNASVEGSLSRSKEEATKSAATFAQDVTQRSSNRISERVLQRTSLRITTEVTEKNTHGLDNRNGGGNISGVYQWVNKVYEAQMYNYGLRSMFDFMVPEPAAYFIETLQSAHASAVDLAKPVPFTLRPDQLTELNFAQWVQLYHATDVAPPPEMYRTKSFDFKAGGGDSKTDYTHSGQIGIDDGYMAVQVSCGALFNLWQQNCSVDVLVGSRTHRFKYGDWLWTAPMTQERDSVPVAVQTWRISGVAVGVEVKCQRTERAMEKWRLETHAKLTTAYLARLSEYEQQLAALQLQAGVPIKGRNPLANQLIVADELRKSCISILTDQHFDLFGSINVVRTDGRDIPQIDVAEAAAEGAYVRFFEQAIEWEHLTWVAYPYFWGRKNQWDERLSYEDPDPQFNQFLKAGFCRVTVPIRPGFEGAVDHYMNFGELWNGGPLPAITSPLYLPIADELAERLGRPGDEVPQGAPWRVRIPTTLVRLRHDDELPVWRKDASGEWVEN</sequence>
<feature type="compositionally biased region" description="Basic and acidic residues" evidence="1">
    <location>
        <begin position="202"/>
        <end position="214"/>
    </location>
</feature>
<keyword evidence="3" id="KW-1185">Reference proteome</keyword>
<proteinExistence type="predicted"/>
<evidence type="ECO:0000256" key="1">
    <source>
        <dbReference type="SAM" id="MobiDB-lite"/>
    </source>
</evidence>
<comment type="caution">
    <text evidence="2">The sequence shown here is derived from an EMBL/GenBank/DDBJ whole genome shotgun (WGS) entry which is preliminary data.</text>
</comment>